<accession>A0A0S2JYU9</accession>
<keyword evidence="2" id="KW-0863">Zinc-finger</keyword>
<dbReference type="OrthoDB" id="9814654at2"/>
<sequence>MTDNSWQWCEVFNSDNVIEAHLIKGLLEQANIDVLLKGEALQGALGEIPLDQAKVSVWVYKIKLRQAQELLVNYQQQEKDTEWQCPQCDEFNGPAFQACWQCGKDYE</sequence>
<dbReference type="SUPFAM" id="SSF90209">
    <property type="entry name" value="Ran binding protein zinc finger-like"/>
    <property type="match status" value="1"/>
</dbReference>
<dbReference type="KEGG" id="pphe:PP2015_726"/>
<dbReference type="Gene3D" id="3.30.70.790">
    <property type="entry name" value="UreE, C-terminal domain"/>
    <property type="match status" value="1"/>
</dbReference>
<gene>
    <name evidence="5" type="ORF">PP2015_726</name>
</gene>
<protein>
    <recommendedName>
        <fullName evidence="4">RanBP2-type domain-containing protein</fullName>
    </recommendedName>
</protein>
<dbReference type="STRING" id="161398.PP2015_726"/>
<keyword evidence="1" id="KW-0479">Metal-binding</keyword>
<dbReference type="Proteomes" id="UP000061457">
    <property type="component" value="Chromosome I"/>
</dbReference>
<evidence type="ECO:0000313" key="6">
    <source>
        <dbReference type="Proteomes" id="UP000061457"/>
    </source>
</evidence>
<dbReference type="RefSeq" id="WP_058029003.1">
    <property type="nucleotide sequence ID" value="NZ_CP013187.1"/>
</dbReference>
<evidence type="ECO:0000256" key="3">
    <source>
        <dbReference type="ARBA" id="ARBA00022833"/>
    </source>
</evidence>
<keyword evidence="3" id="KW-0862">Zinc</keyword>
<evidence type="ECO:0000259" key="4">
    <source>
        <dbReference type="PROSITE" id="PS01358"/>
    </source>
</evidence>
<dbReference type="InterPro" id="IPR036443">
    <property type="entry name" value="Znf_RanBP2_sf"/>
</dbReference>
<dbReference type="InterPro" id="IPR018551">
    <property type="entry name" value="DUF2007"/>
</dbReference>
<reference evidence="5 6" key="1">
    <citation type="submission" date="2015-11" db="EMBL/GenBank/DDBJ databases">
        <authorList>
            <person name="Zhang Y."/>
            <person name="Guo Z."/>
        </authorList>
    </citation>
    <scope>NUCLEOTIDE SEQUENCE [LARGE SCALE GENOMIC DNA]</scope>
    <source>
        <strain evidence="5 6">KCTC 12086</strain>
    </source>
</reference>
<proteinExistence type="predicted"/>
<name>A0A0S2JYU9_9GAMM</name>
<evidence type="ECO:0000256" key="1">
    <source>
        <dbReference type="ARBA" id="ARBA00022723"/>
    </source>
</evidence>
<organism evidence="5 6">
    <name type="scientific">Pseudoalteromonas phenolica</name>
    <dbReference type="NCBI Taxonomy" id="161398"/>
    <lineage>
        <taxon>Bacteria</taxon>
        <taxon>Pseudomonadati</taxon>
        <taxon>Pseudomonadota</taxon>
        <taxon>Gammaproteobacteria</taxon>
        <taxon>Alteromonadales</taxon>
        <taxon>Pseudoalteromonadaceae</taxon>
        <taxon>Pseudoalteromonas</taxon>
    </lineage>
</organism>
<dbReference type="PROSITE" id="PS01358">
    <property type="entry name" value="ZF_RANBP2_1"/>
    <property type="match status" value="1"/>
</dbReference>
<dbReference type="PATRIC" id="fig|161398.10.peg.740"/>
<keyword evidence="6" id="KW-1185">Reference proteome</keyword>
<dbReference type="InterPro" id="IPR001876">
    <property type="entry name" value="Znf_RanBP2"/>
</dbReference>
<evidence type="ECO:0000313" key="5">
    <source>
        <dbReference type="EMBL" id="ALO41245.1"/>
    </source>
</evidence>
<dbReference type="Pfam" id="PF09413">
    <property type="entry name" value="DUF2007"/>
    <property type="match status" value="1"/>
</dbReference>
<dbReference type="AlphaFoldDB" id="A0A0S2JYU9"/>
<dbReference type="EMBL" id="CP013187">
    <property type="protein sequence ID" value="ALO41245.1"/>
    <property type="molecule type" value="Genomic_DNA"/>
</dbReference>
<dbReference type="GO" id="GO:0008270">
    <property type="term" value="F:zinc ion binding"/>
    <property type="evidence" value="ECO:0007669"/>
    <property type="project" value="UniProtKB-KW"/>
</dbReference>
<feature type="domain" description="RanBP2-type" evidence="4">
    <location>
        <begin position="83"/>
        <end position="102"/>
    </location>
</feature>
<evidence type="ECO:0000256" key="2">
    <source>
        <dbReference type="ARBA" id="ARBA00022771"/>
    </source>
</evidence>